<evidence type="ECO:0000256" key="1">
    <source>
        <dbReference type="ARBA" id="ARBA00006484"/>
    </source>
</evidence>
<protein>
    <submittedName>
        <fullName evidence="4">Putative short-chain dehydrogenase</fullName>
    </submittedName>
</protein>
<dbReference type="AlphaFoldDB" id="A0A1Y2EL03"/>
<dbReference type="GeneID" id="63777909"/>
<comment type="caution">
    <text evidence="4">The sequence shown here is derived from an EMBL/GenBank/DDBJ whole genome shotgun (WGS) entry which is preliminary data.</text>
</comment>
<proteinExistence type="inferred from homology"/>
<keyword evidence="2" id="KW-0521">NADP</keyword>
<keyword evidence="3" id="KW-0560">Oxidoreductase</keyword>
<dbReference type="FunCoup" id="A0A1Y2EL03">
    <property type="interactions" value="244"/>
</dbReference>
<organism evidence="4 5">
    <name type="scientific">Pseudomassariella vexata</name>
    <dbReference type="NCBI Taxonomy" id="1141098"/>
    <lineage>
        <taxon>Eukaryota</taxon>
        <taxon>Fungi</taxon>
        <taxon>Dikarya</taxon>
        <taxon>Ascomycota</taxon>
        <taxon>Pezizomycotina</taxon>
        <taxon>Sordariomycetes</taxon>
        <taxon>Xylariomycetidae</taxon>
        <taxon>Amphisphaeriales</taxon>
        <taxon>Pseudomassariaceae</taxon>
        <taxon>Pseudomassariella</taxon>
    </lineage>
</organism>
<dbReference type="RefSeq" id="XP_040721556.1">
    <property type="nucleotide sequence ID" value="XM_040861697.1"/>
</dbReference>
<keyword evidence="5" id="KW-1185">Reference proteome</keyword>
<dbReference type="SUPFAM" id="SSF51735">
    <property type="entry name" value="NAD(P)-binding Rossmann-fold domains"/>
    <property type="match status" value="1"/>
</dbReference>
<dbReference type="PANTHER" id="PTHR24320">
    <property type="entry name" value="RETINOL DEHYDROGENASE"/>
    <property type="match status" value="1"/>
</dbReference>
<name>A0A1Y2EL03_9PEZI</name>
<dbReference type="InParanoid" id="A0A1Y2EL03"/>
<dbReference type="InterPro" id="IPR036291">
    <property type="entry name" value="NAD(P)-bd_dom_sf"/>
</dbReference>
<evidence type="ECO:0000256" key="2">
    <source>
        <dbReference type="ARBA" id="ARBA00022857"/>
    </source>
</evidence>
<evidence type="ECO:0000313" key="5">
    <source>
        <dbReference type="Proteomes" id="UP000193689"/>
    </source>
</evidence>
<evidence type="ECO:0000256" key="3">
    <source>
        <dbReference type="ARBA" id="ARBA00023002"/>
    </source>
</evidence>
<dbReference type="InterPro" id="IPR002347">
    <property type="entry name" value="SDR_fam"/>
</dbReference>
<dbReference type="GO" id="GO:0016491">
    <property type="term" value="F:oxidoreductase activity"/>
    <property type="evidence" value="ECO:0007669"/>
    <property type="project" value="UniProtKB-KW"/>
</dbReference>
<reference evidence="4 5" key="1">
    <citation type="submission" date="2016-07" db="EMBL/GenBank/DDBJ databases">
        <title>Pervasive Adenine N6-methylation of Active Genes in Fungi.</title>
        <authorList>
            <consortium name="DOE Joint Genome Institute"/>
            <person name="Mondo S.J."/>
            <person name="Dannebaum R.O."/>
            <person name="Kuo R.C."/>
            <person name="Labutti K."/>
            <person name="Haridas S."/>
            <person name="Kuo A."/>
            <person name="Salamov A."/>
            <person name="Ahrendt S.R."/>
            <person name="Lipzen A."/>
            <person name="Sullivan W."/>
            <person name="Andreopoulos W.B."/>
            <person name="Clum A."/>
            <person name="Lindquist E."/>
            <person name="Daum C."/>
            <person name="Ramamoorthy G.K."/>
            <person name="Gryganskyi A."/>
            <person name="Culley D."/>
            <person name="Magnuson J.K."/>
            <person name="James T.Y."/>
            <person name="O'Malley M.A."/>
            <person name="Stajich J.E."/>
            <person name="Spatafora J.W."/>
            <person name="Visel A."/>
            <person name="Grigoriev I.V."/>
        </authorList>
    </citation>
    <scope>NUCLEOTIDE SEQUENCE [LARGE SCALE GENOMIC DNA]</scope>
    <source>
        <strain evidence="4 5">CBS 129021</strain>
    </source>
</reference>
<dbReference type="PRINTS" id="PR00081">
    <property type="entry name" value="GDHRDH"/>
</dbReference>
<gene>
    <name evidence="4" type="ORF">BCR38DRAFT_454345</name>
</gene>
<dbReference type="EMBL" id="MCFJ01000001">
    <property type="protein sequence ID" value="ORY71964.1"/>
    <property type="molecule type" value="Genomic_DNA"/>
</dbReference>
<dbReference type="Pfam" id="PF00106">
    <property type="entry name" value="adh_short"/>
    <property type="match status" value="1"/>
</dbReference>
<dbReference type="Gene3D" id="3.40.50.720">
    <property type="entry name" value="NAD(P)-binding Rossmann-like Domain"/>
    <property type="match status" value="1"/>
</dbReference>
<dbReference type="PANTHER" id="PTHR24320:SF236">
    <property type="entry name" value="SHORT-CHAIN DEHYDROGENASE-RELATED"/>
    <property type="match status" value="1"/>
</dbReference>
<sequence length="336" mass="37052">MAPGPSFKSFWTNFFPPSPHFTEKDVPDLKGKVYIVTGSNTGIGKEVARILYRKNAKVYIAARSEEKAKRAIESIKATAPGSTTGELIFLLLDLANLFSVQAAAHQFLAQEQKLNVLFNNAGIMVPPVEPPLKTAQDYELSIGVNCVGTFLFTKLLTPLLVSTAKLEPADTVRVVWLSSFGLEISGHENVGVSVDNLDYHIPKPANDRYGVSKSGVWALGVEYARRHKADGIVSVPINPGNLQTELPRDQGAVLKLVAWLMCYPAVNGAYTQLYAAFSPEITIEKANWSENWVIPWGRLHPLRPDLPQATKLASEGGTEGTSKFWDWNEEQIKQYL</sequence>
<dbReference type="STRING" id="1141098.A0A1Y2EL03"/>
<dbReference type="PROSITE" id="PS00061">
    <property type="entry name" value="ADH_SHORT"/>
    <property type="match status" value="1"/>
</dbReference>
<dbReference type="Proteomes" id="UP000193689">
    <property type="component" value="Unassembled WGS sequence"/>
</dbReference>
<comment type="similarity">
    <text evidence="1">Belongs to the short-chain dehydrogenases/reductases (SDR) family.</text>
</comment>
<evidence type="ECO:0000313" key="4">
    <source>
        <dbReference type="EMBL" id="ORY71964.1"/>
    </source>
</evidence>
<accession>A0A1Y2EL03</accession>
<dbReference type="OrthoDB" id="191139at2759"/>
<dbReference type="InterPro" id="IPR020904">
    <property type="entry name" value="Sc_DH/Rdtase_CS"/>
</dbReference>